<evidence type="ECO:0000256" key="2">
    <source>
        <dbReference type="ARBA" id="ARBA00008417"/>
    </source>
</evidence>
<dbReference type="EMBL" id="JACRSV010000001">
    <property type="protein sequence ID" value="MBC8559047.1"/>
    <property type="molecule type" value="Genomic_DNA"/>
</dbReference>
<dbReference type="InterPro" id="IPR002528">
    <property type="entry name" value="MATE_fam"/>
</dbReference>
<comment type="subcellular location">
    <subcellularLocation>
        <location evidence="1">Cell membrane</location>
        <topology evidence="1">Multi-pass membrane protein</topology>
    </subcellularLocation>
</comment>
<dbReference type="RefSeq" id="WP_249293940.1">
    <property type="nucleotide sequence ID" value="NZ_JACRSV010000001.1"/>
</dbReference>
<feature type="transmembrane region" description="Helical" evidence="10">
    <location>
        <begin position="88"/>
        <end position="111"/>
    </location>
</feature>
<keyword evidence="8 10" id="KW-0472">Membrane</keyword>
<dbReference type="InterPro" id="IPR045070">
    <property type="entry name" value="MATE_MepA-like"/>
</dbReference>
<dbReference type="PANTHER" id="PTHR43823:SF3">
    <property type="entry name" value="MULTIDRUG EXPORT PROTEIN MEPA"/>
    <property type="match status" value="1"/>
</dbReference>
<feature type="transmembrane region" description="Helical" evidence="10">
    <location>
        <begin position="388"/>
        <end position="406"/>
    </location>
</feature>
<keyword evidence="7 10" id="KW-1133">Transmembrane helix</keyword>
<evidence type="ECO:0000256" key="3">
    <source>
        <dbReference type="ARBA" id="ARBA00022106"/>
    </source>
</evidence>
<dbReference type="GO" id="GO:0046677">
    <property type="term" value="P:response to antibiotic"/>
    <property type="evidence" value="ECO:0007669"/>
    <property type="project" value="UniProtKB-KW"/>
</dbReference>
<proteinExistence type="inferred from homology"/>
<dbReference type="PANTHER" id="PTHR43823">
    <property type="entry name" value="SPORULATION PROTEIN YKVU"/>
    <property type="match status" value="1"/>
</dbReference>
<comment type="similarity">
    <text evidence="2">Belongs to the multi antimicrobial extrusion (MATE) (TC 2.A.66.1) family. MepA subfamily.</text>
</comment>
<keyword evidence="6 10" id="KW-0812">Transmembrane</keyword>
<gene>
    <name evidence="11" type="ORF">H8710_03070</name>
</gene>
<evidence type="ECO:0000256" key="10">
    <source>
        <dbReference type="SAM" id="Phobius"/>
    </source>
</evidence>
<evidence type="ECO:0000313" key="12">
    <source>
        <dbReference type="Proteomes" id="UP000610760"/>
    </source>
</evidence>
<dbReference type="GO" id="GO:0042910">
    <property type="term" value="F:xenobiotic transmembrane transporter activity"/>
    <property type="evidence" value="ECO:0007669"/>
    <property type="project" value="InterPro"/>
</dbReference>
<evidence type="ECO:0000256" key="7">
    <source>
        <dbReference type="ARBA" id="ARBA00022989"/>
    </source>
</evidence>
<dbReference type="GO" id="GO:0005886">
    <property type="term" value="C:plasma membrane"/>
    <property type="evidence" value="ECO:0007669"/>
    <property type="project" value="UniProtKB-SubCell"/>
</dbReference>
<feature type="transmembrane region" description="Helical" evidence="10">
    <location>
        <begin position="51"/>
        <end position="76"/>
    </location>
</feature>
<sequence length="443" mass="46689">MIGQKSILTTIFHYILMNICSMIGLSCYILADTYFIANGVGSDGLVALNIAIPAYSVVNGIGLLLGIGGATMFAIARGAGDPEKGNRIFSQVLVIAAALGIVFSLAALLFARPVAEMLGAHPSILPLTEKYLRVTMGFSLAFILNNVMVAFVRNDGKPNLAMAAMLSGSVANIIFDYILVFPMKLGMFGAALATGFSPVISLCILSVHLIRRQNRFHFKRPRFSFEELRRVIGSGTPSFILELSNGVVILVFNMVLLSISGDTAVAAYGIIANVALVCISIFTGIGQGIQPVVSHCYGAGDLASVRKALLCGTGLSLLCGCLLMGIGMLFPEPIIAAFNRENDPVLSAMALEGIRIYFISFLFAGISIVLTAYFAASAKPFPSLTLSLLRGIAAVVPLALILPRIFGLSGVWAAVPVAEAITLMVGAAFYLKSRGKSGDSTAS</sequence>
<feature type="transmembrane region" description="Helical" evidence="10">
    <location>
        <begin position="265"/>
        <end position="287"/>
    </location>
</feature>
<feature type="transmembrane region" description="Helical" evidence="10">
    <location>
        <begin position="159"/>
        <end position="179"/>
    </location>
</feature>
<dbReference type="PROSITE" id="PS51257">
    <property type="entry name" value="PROKAR_LIPOPROTEIN"/>
    <property type="match status" value="1"/>
</dbReference>
<dbReference type="NCBIfam" id="TIGR00797">
    <property type="entry name" value="matE"/>
    <property type="match status" value="1"/>
</dbReference>
<evidence type="ECO:0000256" key="4">
    <source>
        <dbReference type="ARBA" id="ARBA00022448"/>
    </source>
</evidence>
<keyword evidence="9" id="KW-0046">Antibiotic resistance</keyword>
<evidence type="ECO:0000256" key="9">
    <source>
        <dbReference type="ARBA" id="ARBA00023251"/>
    </source>
</evidence>
<feature type="transmembrane region" description="Helical" evidence="10">
    <location>
        <begin position="412"/>
        <end position="431"/>
    </location>
</feature>
<name>A0A926E148_9FIRM</name>
<dbReference type="InterPro" id="IPR051327">
    <property type="entry name" value="MATE_MepA_subfamily"/>
</dbReference>
<protein>
    <recommendedName>
        <fullName evidence="3">Multidrug export protein MepA</fullName>
    </recommendedName>
</protein>
<keyword evidence="4" id="KW-0813">Transport</keyword>
<dbReference type="Pfam" id="PF01554">
    <property type="entry name" value="MatE"/>
    <property type="match status" value="2"/>
</dbReference>
<dbReference type="CDD" id="cd13143">
    <property type="entry name" value="MATE_MepA_like"/>
    <property type="match status" value="1"/>
</dbReference>
<keyword evidence="12" id="KW-1185">Reference proteome</keyword>
<dbReference type="InterPro" id="IPR048279">
    <property type="entry name" value="MdtK-like"/>
</dbReference>
<evidence type="ECO:0000256" key="6">
    <source>
        <dbReference type="ARBA" id="ARBA00022692"/>
    </source>
</evidence>
<dbReference type="AlphaFoldDB" id="A0A926E148"/>
<feature type="transmembrane region" description="Helical" evidence="10">
    <location>
        <begin position="231"/>
        <end position="259"/>
    </location>
</feature>
<organism evidence="11 12">
    <name type="scientific">Fumia xinanensis</name>
    <dbReference type="NCBI Taxonomy" id="2763659"/>
    <lineage>
        <taxon>Bacteria</taxon>
        <taxon>Bacillati</taxon>
        <taxon>Bacillota</taxon>
        <taxon>Clostridia</taxon>
        <taxon>Eubacteriales</taxon>
        <taxon>Oscillospiraceae</taxon>
        <taxon>Fumia</taxon>
    </lineage>
</organism>
<accession>A0A926E148</accession>
<feature type="transmembrane region" description="Helical" evidence="10">
    <location>
        <begin position="131"/>
        <end position="152"/>
    </location>
</feature>
<feature type="transmembrane region" description="Helical" evidence="10">
    <location>
        <begin position="12"/>
        <end position="31"/>
    </location>
</feature>
<keyword evidence="5" id="KW-1003">Cell membrane</keyword>
<evidence type="ECO:0000256" key="1">
    <source>
        <dbReference type="ARBA" id="ARBA00004651"/>
    </source>
</evidence>
<dbReference type="Proteomes" id="UP000610760">
    <property type="component" value="Unassembled WGS sequence"/>
</dbReference>
<evidence type="ECO:0000313" key="11">
    <source>
        <dbReference type="EMBL" id="MBC8559047.1"/>
    </source>
</evidence>
<evidence type="ECO:0000256" key="8">
    <source>
        <dbReference type="ARBA" id="ARBA00023136"/>
    </source>
</evidence>
<dbReference type="GO" id="GO:0015297">
    <property type="term" value="F:antiporter activity"/>
    <property type="evidence" value="ECO:0007669"/>
    <property type="project" value="InterPro"/>
</dbReference>
<evidence type="ECO:0000256" key="5">
    <source>
        <dbReference type="ARBA" id="ARBA00022475"/>
    </source>
</evidence>
<feature type="transmembrane region" description="Helical" evidence="10">
    <location>
        <begin position="185"/>
        <end position="210"/>
    </location>
</feature>
<feature type="transmembrane region" description="Helical" evidence="10">
    <location>
        <begin position="308"/>
        <end position="330"/>
    </location>
</feature>
<comment type="caution">
    <text evidence="11">The sequence shown here is derived from an EMBL/GenBank/DDBJ whole genome shotgun (WGS) entry which is preliminary data.</text>
</comment>
<reference evidence="11" key="1">
    <citation type="submission" date="2020-08" db="EMBL/GenBank/DDBJ databases">
        <title>Genome public.</title>
        <authorList>
            <person name="Liu C."/>
            <person name="Sun Q."/>
        </authorList>
    </citation>
    <scope>NUCLEOTIDE SEQUENCE</scope>
    <source>
        <strain evidence="11">NSJ-33</strain>
    </source>
</reference>
<feature type="transmembrane region" description="Helical" evidence="10">
    <location>
        <begin position="354"/>
        <end position="376"/>
    </location>
</feature>
<dbReference type="PIRSF" id="PIRSF006603">
    <property type="entry name" value="DinF"/>
    <property type="match status" value="1"/>
</dbReference>